<dbReference type="RefSeq" id="WP_185062014.1">
    <property type="nucleotide sequence ID" value="NZ_BAABJP010000008.1"/>
</dbReference>
<dbReference type="NCBIfam" id="TIGR03618">
    <property type="entry name" value="Rv1155_F420"/>
    <property type="match status" value="1"/>
</dbReference>
<evidence type="ECO:0000259" key="2">
    <source>
        <dbReference type="Pfam" id="PF01243"/>
    </source>
</evidence>
<proteinExistence type="predicted"/>
<dbReference type="InterPro" id="IPR019920">
    <property type="entry name" value="F420-binding_dom_put"/>
</dbReference>
<accession>A0ABP9PWW4</accession>
<dbReference type="InterPro" id="IPR012349">
    <property type="entry name" value="Split_barrel_FMN-bd"/>
</dbReference>
<evidence type="ECO:0000313" key="3">
    <source>
        <dbReference type="EMBL" id="GAA5152830.1"/>
    </source>
</evidence>
<name>A0ABP9PWW4_9PSEU</name>
<dbReference type="InterPro" id="IPR011576">
    <property type="entry name" value="Pyridox_Oxase_N"/>
</dbReference>
<dbReference type="Pfam" id="PF01243">
    <property type="entry name" value="PNPOx_N"/>
    <property type="match status" value="1"/>
</dbReference>
<reference evidence="4" key="1">
    <citation type="journal article" date="2019" name="Int. J. Syst. Evol. Microbiol.">
        <title>The Global Catalogue of Microorganisms (GCM) 10K type strain sequencing project: providing services to taxonomists for standard genome sequencing and annotation.</title>
        <authorList>
            <consortium name="The Broad Institute Genomics Platform"/>
            <consortium name="The Broad Institute Genome Sequencing Center for Infectious Disease"/>
            <person name="Wu L."/>
            <person name="Ma J."/>
        </authorList>
    </citation>
    <scope>NUCLEOTIDE SEQUENCE [LARGE SCALE GENOMIC DNA]</scope>
    <source>
        <strain evidence="4">JCM 18303</strain>
    </source>
</reference>
<dbReference type="PANTHER" id="PTHR35176">
    <property type="entry name" value="HEME OXYGENASE HI_0854-RELATED"/>
    <property type="match status" value="1"/>
</dbReference>
<organism evidence="3 4">
    <name type="scientific">Pseudonocardia eucalypti</name>
    <dbReference type="NCBI Taxonomy" id="648755"/>
    <lineage>
        <taxon>Bacteria</taxon>
        <taxon>Bacillati</taxon>
        <taxon>Actinomycetota</taxon>
        <taxon>Actinomycetes</taxon>
        <taxon>Pseudonocardiales</taxon>
        <taxon>Pseudonocardiaceae</taxon>
        <taxon>Pseudonocardia</taxon>
    </lineage>
</organism>
<keyword evidence="4" id="KW-1185">Reference proteome</keyword>
<dbReference type="PANTHER" id="PTHR35176:SF6">
    <property type="entry name" value="HEME OXYGENASE HI_0854-RELATED"/>
    <property type="match status" value="1"/>
</dbReference>
<sequence>MTVKTADGPILLPDTARLANGKNFAAVSTVLPDGRVQTQMIWVHTEDGALVLNTEAHRAKFHNLRRDPKVTVLIRDEQDPYHYAEVRGHVVETVRGDAARAHIDELARKYTGGPYPPGNIRSERVLLKITPDRQTVVDQRHGVAD</sequence>
<dbReference type="EMBL" id="BAABJP010000008">
    <property type="protein sequence ID" value="GAA5152830.1"/>
    <property type="molecule type" value="Genomic_DNA"/>
</dbReference>
<protein>
    <submittedName>
        <fullName evidence="3">PPOX class F420-dependent oxidoreductase</fullName>
    </submittedName>
</protein>
<dbReference type="Gene3D" id="2.30.110.10">
    <property type="entry name" value="Electron Transport, Fmn-binding Protein, Chain A"/>
    <property type="match status" value="1"/>
</dbReference>
<dbReference type="InterPro" id="IPR052019">
    <property type="entry name" value="F420H2_bilvrd_red/Heme_oxyg"/>
</dbReference>
<evidence type="ECO:0000313" key="4">
    <source>
        <dbReference type="Proteomes" id="UP001428817"/>
    </source>
</evidence>
<keyword evidence="1" id="KW-0560">Oxidoreductase</keyword>
<gene>
    <name evidence="3" type="ORF">GCM10023321_22090</name>
</gene>
<dbReference type="SUPFAM" id="SSF50475">
    <property type="entry name" value="FMN-binding split barrel"/>
    <property type="match status" value="1"/>
</dbReference>
<feature type="domain" description="Pyridoxamine 5'-phosphate oxidase N-terminal" evidence="2">
    <location>
        <begin position="19"/>
        <end position="133"/>
    </location>
</feature>
<dbReference type="Proteomes" id="UP001428817">
    <property type="component" value="Unassembled WGS sequence"/>
</dbReference>
<comment type="caution">
    <text evidence="3">The sequence shown here is derived from an EMBL/GenBank/DDBJ whole genome shotgun (WGS) entry which is preliminary data.</text>
</comment>
<evidence type="ECO:0000256" key="1">
    <source>
        <dbReference type="ARBA" id="ARBA00023002"/>
    </source>
</evidence>